<keyword evidence="1" id="KW-0813">Transport</keyword>
<dbReference type="Proteomes" id="UP001595851">
    <property type="component" value="Unassembled WGS sequence"/>
</dbReference>
<dbReference type="PANTHER" id="PTHR45772">
    <property type="entry name" value="CONSERVED COMPONENT OF ABC TRANSPORTER FOR NATURAL AMINO ACIDS-RELATED"/>
    <property type="match status" value="1"/>
</dbReference>
<dbReference type="InterPro" id="IPR032823">
    <property type="entry name" value="BCA_ABC_TP_C"/>
</dbReference>
<dbReference type="SMART" id="SM00382">
    <property type="entry name" value="AAA"/>
    <property type="match status" value="1"/>
</dbReference>
<dbReference type="InterPro" id="IPR003593">
    <property type="entry name" value="AAA+_ATPase"/>
</dbReference>
<evidence type="ECO:0000259" key="4">
    <source>
        <dbReference type="PROSITE" id="PS50893"/>
    </source>
</evidence>
<dbReference type="PANTHER" id="PTHR45772:SF4">
    <property type="entry name" value="ABC TRANSPORTER ATP-BINDING PROTEIN"/>
    <property type="match status" value="1"/>
</dbReference>
<evidence type="ECO:0000256" key="1">
    <source>
        <dbReference type="ARBA" id="ARBA00022448"/>
    </source>
</evidence>
<evidence type="ECO:0000256" key="3">
    <source>
        <dbReference type="ARBA" id="ARBA00022840"/>
    </source>
</evidence>
<dbReference type="InterPro" id="IPR027417">
    <property type="entry name" value="P-loop_NTPase"/>
</dbReference>
<dbReference type="InterPro" id="IPR051120">
    <property type="entry name" value="ABC_AA/LPS_Transport"/>
</dbReference>
<sequence length="251" mass="27211">MLEIADVTVRFGGVLALDRLSFSAQEGRVCALIGPNGAGKTTLFNVVSRVCAPESGRVVFAGQDLLRRRRHRILGLGAARTFQNLALWPSMSVRENVMTGAHIHASAGLLRSGLRLRTRGEEQRLAREADELLASLDLAEHADHPATGLPFGTLKRVELARALMGRPRLLLLDEPAGGLTHPEVDELVLLLRGIVAEHALTVLLVEHHMGMIMRLSDQVVVLDSGRKIADGPPDEVRNDERVVAAYLGAQA</sequence>
<gene>
    <name evidence="5" type="ORF">ACFOY2_07120</name>
</gene>
<dbReference type="Gene3D" id="3.40.50.300">
    <property type="entry name" value="P-loop containing nucleotide triphosphate hydrolases"/>
    <property type="match status" value="1"/>
</dbReference>
<evidence type="ECO:0000313" key="5">
    <source>
        <dbReference type="EMBL" id="MFC4006984.1"/>
    </source>
</evidence>
<feature type="domain" description="ABC transporter" evidence="4">
    <location>
        <begin position="2"/>
        <end position="249"/>
    </location>
</feature>
<accession>A0ABV8G2B9</accession>
<dbReference type="SUPFAM" id="SSF52540">
    <property type="entry name" value="P-loop containing nucleoside triphosphate hydrolases"/>
    <property type="match status" value="1"/>
</dbReference>
<dbReference type="EMBL" id="JBHSBI010000003">
    <property type="protein sequence ID" value="MFC4006984.1"/>
    <property type="molecule type" value="Genomic_DNA"/>
</dbReference>
<dbReference type="Pfam" id="PF12399">
    <property type="entry name" value="BCA_ABC_TP_C"/>
    <property type="match status" value="1"/>
</dbReference>
<protein>
    <submittedName>
        <fullName evidence="5">ABC transporter ATP-binding protein</fullName>
    </submittedName>
</protein>
<dbReference type="CDD" id="cd03219">
    <property type="entry name" value="ABC_Mj1267_LivG_branched"/>
    <property type="match status" value="1"/>
</dbReference>
<dbReference type="Pfam" id="PF00005">
    <property type="entry name" value="ABC_tran"/>
    <property type="match status" value="1"/>
</dbReference>
<dbReference type="RefSeq" id="WP_379527131.1">
    <property type="nucleotide sequence ID" value="NZ_JBHSBI010000003.1"/>
</dbReference>
<keyword evidence="2" id="KW-0547">Nucleotide-binding</keyword>
<dbReference type="GO" id="GO:0005524">
    <property type="term" value="F:ATP binding"/>
    <property type="evidence" value="ECO:0007669"/>
    <property type="project" value="UniProtKB-KW"/>
</dbReference>
<organism evidence="5 6">
    <name type="scientific">Nonomuraea purpurea</name>
    <dbReference type="NCBI Taxonomy" id="1849276"/>
    <lineage>
        <taxon>Bacteria</taxon>
        <taxon>Bacillati</taxon>
        <taxon>Actinomycetota</taxon>
        <taxon>Actinomycetes</taxon>
        <taxon>Streptosporangiales</taxon>
        <taxon>Streptosporangiaceae</taxon>
        <taxon>Nonomuraea</taxon>
    </lineage>
</organism>
<evidence type="ECO:0000256" key="2">
    <source>
        <dbReference type="ARBA" id="ARBA00022741"/>
    </source>
</evidence>
<keyword evidence="6" id="KW-1185">Reference proteome</keyword>
<keyword evidence="3 5" id="KW-0067">ATP-binding</keyword>
<dbReference type="PROSITE" id="PS50893">
    <property type="entry name" value="ABC_TRANSPORTER_2"/>
    <property type="match status" value="1"/>
</dbReference>
<evidence type="ECO:0000313" key="6">
    <source>
        <dbReference type="Proteomes" id="UP001595851"/>
    </source>
</evidence>
<comment type="caution">
    <text evidence="5">The sequence shown here is derived from an EMBL/GenBank/DDBJ whole genome shotgun (WGS) entry which is preliminary data.</text>
</comment>
<reference evidence="6" key="1">
    <citation type="journal article" date="2019" name="Int. J. Syst. Evol. Microbiol.">
        <title>The Global Catalogue of Microorganisms (GCM) 10K type strain sequencing project: providing services to taxonomists for standard genome sequencing and annotation.</title>
        <authorList>
            <consortium name="The Broad Institute Genomics Platform"/>
            <consortium name="The Broad Institute Genome Sequencing Center for Infectious Disease"/>
            <person name="Wu L."/>
            <person name="Ma J."/>
        </authorList>
    </citation>
    <scope>NUCLEOTIDE SEQUENCE [LARGE SCALE GENOMIC DNA]</scope>
    <source>
        <strain evidence="6">TBRC 1276</strain>
    </source>
</reference>
<dbReference type="InterPro" id="IPR003439">
    <property type="entry name" value="ABC_transporter-like_ATP-bd"/>
</dbReference>
<name>A0ABV8G2B9_9ACTN</name>
<proteinExistence type="predicted"/>